<keyword evidence="2" id="KW-0812">Transmembrane</keyword>
<feature type="region of interest" description="Disordered" evidence="1">
    <location>
        <begin position="17"/>
        <end position="46"/>
    </location>
</feature>
<accession>A0A0C9ZKA4</accession>
<keyword evidence="4" id="KW-1185">Reference proteome</keyword>
<protein>
    <submittedName>
        <fullName evidence="3">Unplaced genomic scaffold scaffold_82, whole genome shotgun sequence</fullName>
    </submittedName>
</protein>
<name>A0A0C9ZKA4_9AGAM</name>
<dbReference type="EMBL" id="KN833766">
    <property type="protein sequence ID" value="KIK20353.1"/>
    <property type="molecule type" value="Genomic_DNA"/>
</dbReference>
<feature type="non-terminal residue" evidence="3">
    <location>
        <position position="494"/>
    </location>
</feature>
<reference evidence="4" key="2">
    <citation type="submission" date="2015-01" db="EMBL/GenBank/DDBJ databases">
        <title>Evolutionary Origins and Diversification of the Mycorrhizal Mutualists.</title>
        <authorList>
            <consortium name="DOE Joint Genome Institute"/>
            <consortium name="Mycorrhizal Genomics Consortium"/>
            <person name="Kohler A."/>
            <person name="Kuo A."/>
            <person name="Nagy L.G."/>
            <person name="Floudas D."/>
            <person name="Copeland A."/>
            <person name="Barry K.W."/>
            <person name="Cichocki N."/>
            <person name="Veneault-Fourrey C."/>
            <person name="LaButti K."/>
            <person name="Lindquist E.A."/>
            <person name="Lipzen A."/>
            <person name="Lundell T."/>
            <person name="Morin E."/>
            <person name="Murat C."/>
            <person name="Riley R."/>
            <person name="Ohm R."/>
            <person name="Sun H."/>
            <person name="Tunlid A."/>
            <person name="Henrissat B."/>
            <person name="Grigoriev I.V."/>
            <person name="Hibbett D.S."/>
            <person name="Martin F."/>
        </authorList>
    </citation>
    <scope>NUCLEOTIDE SEQUENCE [LARGE SCALE GENOMIC DNA]</scope>
    <source>
        <strain evidence="4">441</strain>
    </source>
</reference>
<evidence type="ECO:0000313" key="4">
    <source>
        <dbReference type="Proteomes" id="UP000054018"/>
    </source>
</evidence>
<evidence type="ECO:0000313" key="3">
    <source>
        <dbReference type="EMBL" id="KIK20353.1"/>
    </source>
</evidence>
<dbReference type="HOGENOM" id="CLU_030973_0_1_1"/>
<dbReference type="STRING" id="765257.A0A0C9ZKA4"/>
<feature type="transmembrane region" description="Helical" evidence="2">
    <location>
        <begin position="263"/>
        <end position="295"/>
    </location>
</feature>
<sequence length="494" mass="54218">MDSRLIPAHLKRVRAEYAAKRTSVDSRPPSSPNRSSDETGSSSDTADSIAGHLFALTLTDDGPDTQRTPSKLWSSRVEFQDAGLNNGVIANPPSGGSVPFTDLTSSLSRLTLRSATPSDEILPPLTHPDAPSSLASSVTPALVVGGHRLSKRDGHRCTVKALQLLNNIESRIHRCSRLLLKPSDGDYSSLRHEVTTLRQAMDNVTRVADSVRAKKRTLSTLLQELEVQVPPHIPALQGPVDVNTETQYRPPIERMDVIAQVTLLLGIVCSIIFGIGTTGANFVMSSLSLVLYLAFQKPDGTLSVTHENIMREIPSTISGALSRFQLNAKMIRYAVCTCHYIHAPVSSPGSTTLMYPERCNSFPSPEIQCTEELLDMATDGKRCPKKTFVYHDFKDYLATLTSRGDMERVMDEACDDLHASLSSPPRIVKNPFEARFLREFHGPNPRKLFVDRGDEGRYAFALHVDFFHPEGMKVRGPSTSSGIISMACLNLPPD</sequence>
<keyword evidence="2" id="KW-1133">Transmembrane helix</keyword>
<dbReference type="AlphaFoldDB" id="A0A0C9ZKA4"/>
<dbReference type="Proteomes" id="UP000054018">
    <property type="component" value="Unassembled WGS sequence"/>
</dbReference>
<gene>
    <name evidence="3" type="ORF">PISMIDRAFT_105907</name>
</gene>
<evidence type="ECO:0000256" key="2">
    <source>
        <dbReference type="SAM" id="Phobius"/>
    </source>
</evidence>
<reference evidence="3 4" key="1">
    <citation type="submission" date="2014-04" db="EMBL/GenBank/DDBJ databases">
        <authorList>
            <consortium name="DOE Joint Genome Institute"/>
            <person name="Kuo A."/>
            <person name="Kohler A."/>
            <person name="Costa M.D."/>
            <person name="Nagy L.G."/>
            <person name="Floudas D."/>
            <person name="Copeland A."/>
            <person name="Barry K.W."/>
            <person name="Cichocki N."/>
            <person name="Veneault-Fourrey C."/>
            <person name="LaButti K."/>
            <person name="Lindquist E.A."/>
            <person name="Lipzen A."/>
            <person name="Lundell T."/>
            <person name="Morin E."/>
            <person name="Murat C."/>
            <person name="Sun H."/>
            <person name="Tunlid A."/>
            <person name="Henrissat B."/>
            <person name="Grigoriev I.V."/>
            <person name="Hibbett D.S."/>
            <person name="Martin F."/>
            <person name="Nordberg H.P."/>
            <person name="Cantor M.N."/>
            <person name="Hua S.X."/>
        </authorList>
    </citation>
    <scope>NUCLEOTIDE SEQUENCE [LARGE SCALE GENOMIC DNA]</scope>
    <source>
        <strain evidence="3 4">441</strain>
    </source>
</reference>
<proteinExistence type="predicted"/>
<organism evidence="3 4">
    <name type="scientific">Pisolithus microcarpus 441</name>
    <dbReference type="NCBI Taxonomy" id="765257"/>
    <lineage>
        <taxon>Eukaryota</taxon>
        <taxon>Fungi</taxon>
        <taxon>Dikarya</taxon>
        <taxon>Basidiomycota</taxon>
        <taxon>Agaricomycotina</taxon>
        <taxon>Agaricomycetes</taxon>
        <taxon>Agaricomycetidae</taxon>
        <taxon>Boletales</taxon>
        <taxon>Sclerodermatineae</taxon>
        <taxon>Pisolithaceae</taxon>
        <taxon>Pisolithus</taxon>
    </lineage>
</organism>
<keyword evidence="2" id="KW-0472">Membrane</keyword>
<evidence type="ECO:0000256" key="1">
    <source>
        <dbReference type="SAM" id="MobiDB-lite"/>
    </source>
</evidence>
<dbReference type="OrthoDB" id="3269221at2759"/>